<gene>
    <name evidence="5" type="ORF">GCM10010911_10320</name>
</gene>
<proteinExistence type="predicted"/>
<evidence type="ECO:0000256" key="3">
    <source>
        <dbReference type="SAM" id="Phobius"/>
    </source>
</evidence>
<dbReference type="GO" id="GO:0004222">
    <property type="term" value="F:metalloendopeptidase activity"/>
    <property type="evidence" value="ECO:0007669"/>
    <property type="project" value="TreeGrafter"/>
</dbReference>
<reference evidence="5" key="1">
    <citation type="journal article" date="2014" name="Int. J. Syst. Evol. Microbiol.">
        <title>Complete genome sequence of Corynebacterium casei LMG S-19264T (=DSM 44701T), isolated from a smear-ripened cheese.</title>
        <authorList>
            <consortium name="US DOE Joint Genome Institute (JGI-PGF)"/>
            <person name="Walter F."/>
            <person name="Albersmeier A."/>
            <person name="Kalinowski J."/>
            <person name="Ruckert C."/>
        </authorList>
    </citation>
    <scope>NUCLEOTIDE SEQUENCE</scope>
    <source>
        <strain evidence="5">CGMCC 1.15178</strain>
    </source>
</reference>
<keyword evidence="3" id="KW-0812">Transmembrane</keyword>
<dbReference type="InterPro" id="IPR016047">
    <property type="entry name" value="M23ase_b-sheet_dom"/>
</dbReference>
<dbReference type="PANTHER" id="PTHR21666:SF289">
    <property type="entry name" value="L-ALA--D-GLU ENDOPEPTIDASE"/>
    <property type="match status" value="1"/>
</dbReference>
<dbReference type="InterPro" id="IPR050570">
    <property type="entry name" value="Cell_wall_metabolism_enzyme"/>
</dbReference>
<dbReference type="PANTHER" id="PTHR21666">
    <property type="entry name" value="PEPTIDASE-RELATED"/>
    <property type="match status" value="1"/>
</dbReference>
<dbReference type="InterPro" id="IPR011055">
    <property type="entry name" value="Dup_hybrid_motif"/>
</dbReference>
<feature type="transmembrane region" description="Helical" evidence="3">
    <location>
        <begin position="113"/>
        <end position="136"/>
    </location>
</feature>
<dbReference type="Pfam" id="PF01551">
    <property type="entry name" value="Peptidase_M23"/>
    <property type="match status" value="1"/>
</dbReference>
<dbReference type="EMBL" id="BMHP01000001">
    <property type="protein sequence ID" value="GGD54627.1"/>
    <property type="molecule type" value="Genomic_DNA"/>
</dbReference>
<dbReference type="Gene3D" id="2.70.70.10">
    <property type="entry name" value="Glucose Permease (Domain IIA)"/>
    <property type="match status" value="1"/>
</dbReference>
<keyword evidence="1" id="KW-0732">Signal</keyword>
<feature type="compositionally biased region" description="Basic and acidic residues" evidence="2">
    <location>
        <begin position="49"/>
        <end position="64"/>
    </location>
</feature>
<dbReference type="CDD" id="cd12797">
    <property type="entry name" value="M23_peptidase"/>
    <property type="match status" value="1"/>
</dbReference>
<protein>
    <recommendedName>
        <fullName evidence="4">M23ase beta-sheet core domain-containing protein</fullName>
    </recommendedName>
</protein>
<reference evidence="5" key="2">
    <citation type="submission" date="2020-09" db="EMBL/GenBank/DDBJ databases">
        <authorList>
            <person name="Sun Q."/>
            <person name="Zhou Y."/>
        </authorList>
    </citation>
    <scope>NUCLEOTIDE SEQUENCE</scope>
    <source>
        <strain evidence="5">CGMCC 1.15178</strain>
    </source>
</reference>
<sequence length="317" mass="34896">MDTNNGIRQRRQERIRRIMEQEQNQKLGQTVIPVRSFKEKQPLSVKPLPDPHSEERKGKSDLHFQEQGPDPEQMWKAQANPWESVGWELAPKPHTKLRNVPANPGVDHPRKPFVIQGLFIQSAVAAAIFVIVFAMFRLDTPIAKRGQAMVTSALTEQIDFGQAASWYNRMFAGAPSFIPWFRDGHEGESRLAEGEVALAVVAPLPQGTIVRSFAETLSGVELAGSSAAPVLSAETGRVLLVSEEQDTGKTIVIQHATGRMTVYGRLGQVNVAVNDWVEAGQSLGELPAALEGGQSLLFFAVKEKGRYVDPADIIPFD</sequence>
<organism evidence="5 6">
    <name type="scientific">Paenibacillus nasutitermitis</name>
    <dbReference type="NCBI Taxonomy" id="1652958"/>
    <lineage>
        <taxon>Bacteria</taxon>
        <taxon>Bacillati</taxon>
        <taxon>Bacillota</taxon>
        <taxon>Bacilli</taxon>
        <taxon>Bacillales</taxon>
        <taxon>Paenibacillaceae</taxon>
        <taxon>Paenibacillus</taxon>
    </lineage>
</organism>
<dbReference type="RefSeq" id="WP_188989751.1">
    <property type="nucleotide sequence ID" value="NZ_BMHP01000001.1"/>
</dbReference>
<feature type="region of interest" description="Disordered" evidence="2">
    <location>
        <begin position="21"/>
        <end position="73"/>
    </location>
</feature>
<evidence type="ECO:0000256" key="1">
    <source>
        <dbReference type="ARBA" id="ARBA00022729"/>
    </source>
</evidence>
<keyword evidence="3" id="KW-0472">Membrane</keyword>
<accession>A0A917DPM6</accession>
<dbReference type="AlphaFoldDB" id="A0A917DPM6"/>
<dbReference type="SUPFAM" id="SSF51261">
    <property type="entry name" value="Duplicated hybrid motif"/>
    <property type="match status" value="1"/>
</dbReference>
<keyword evidence="3" id="KW-1133">Transmembrane helix</keyword>
<evidence type="ECO:0000313" key="6">
    <source>
        <dbReference type="Proteomes" id="UP000612456"/>
    </source>
</evidence>
<evidence type="ECO:0000313" key="5">
    <source>
        <dbReference type="EMBL" id="GGD54627.1"/>
    </source>
</evidence>
<comment type="caution">
    <text evidence="5">The sequence shown here is derived from an EMBL/GenBank/DDBJ whole genome shotgun (WGS) entry which is preliminary data.</text>
</comment>
<evidence type="ECO:0000256" key="2">
    <source>
        <dbReference type="SAM" id="MobiDB-lite"/>
    </source>
</evidence>
<dbReference type="Proteomes" id="UP000612456">
    <property type="component" value="Unassembled WGS sequence"/>
</dbReference>
<feature type="domain" description="M23ase beta-sheet core" evidence="4">
    <location>
        <begin position="218"/>
        <end position="310"/>
    </location>
</feature>
<name>A0A917DPM6_9BACL</name>
<evidence type="ECO:0000259" key="4">
    <source>
        <dbReference type="Pfam" id="PF01551"/>
    </source>
</evidence>
<keyword evidence="6" id="KW-1185">Reference proteome</keyword>